<evidence type="ECO:0000313" key="2">
    <source>
        <dbReference type="Proteomes" id="UP000308444"/>
    </source>
</evidence>
<protein>
    <submittedName>
        <fullName evidence="1">DUF2628 domain-containing protein</fullName>
    </submittedName>
</protein>
<accession>A0A9X9ACM2</accession>
<organism evidence="1 2">
    <name type="scientific">Bacillus cereus</name>
    <dbReference type="NCBI Taxonomy" id="1396"/>
    <lineage>
        <taxon>Bacteria</taxon>
        <taxon>Bacillati</taxon>
        <taxon>Bacillota</taxon>
        <taxon>Bacilli</taxon>
        <taxon>Bacillales</taxon>
        <taxon>Bacillaceae</taxon>
        <taxon>Bacillus</taxon>
        <taxon>Bacillus cereus group</taxon>
    </lineage>
</organism>
<dbReference type="AlphaFoldDB" id="A0A9X9ACM2"/>
<feature type="non-terminal residue" evidence="1">
    <location>
        <position position="87"/>
    </location>
</feature>
<comment type="caution">
    <text evidence="1">The sequence shown here is derived from an EMBL/GenBank/DDBJ whole genome shotgun (WGS) entry which is preliminary data.</text>
</comment>
<evidence type="ECO:0000313" key="1">
    <source>
        <dbReference type="EMBL" id="TKJ07490.1"/>
    </source>
</evidence>
<dbReference type="InterPro" id="IPR024399">
    <property type="entry name" value="DUF2628"/>
</dbReference>
<dbReference type="EMBL" id="SZOH01000180">
    <property type="protein sequence ID" value="TKJ07490.1"/>
    <property type="molecule type" value="Genomic_DNA"/>
</dbReference>
<dbReference type="Pfam" id="PF10947">
    <property type="entry name" value="DUF2628"/>
    <property type="match status" value="1"/>
</dbReference>
<proteinExistence type="predicted"/>
<dbReference type="Proteomes" id="UP000308444">
    <property type="component" value="Unassembled WGS sequence"/>
</dbReference>
<sequence>MGRGIVLKCINCGQPCEEEQLNCASCQRNLDNEQEEGSSLIDKELEVYVGRQYPYYKRKWDLENKRIARWSWNGWAAIFNIGWLGYR</sequence>
<gene>
    <name evidence="1" type="ORF">FC695_03550</name>
</gene>
<reference evidence="1 2" key="1">
    <citation type="journal article" date="2019" name="Environ. Microbiol.">
        <title>An active ?-lactamase is a part of an orchestrated cell wall stress resistance network of Bacillus subtilis and related rhizosphere species.</title>
        <authorList>
            <person name="Bucher T."/>
            <person name="Keren-Paz A."/>
            <person name="Hausser J."/>
            <person name="Olender T."/>
            <person name="Cytryn E."/>
            <person name="Kolodkin-Gal I."/>
        </authorList>
    </citation>
    <scope>NUCLEOTIDE SEQUENCE [LARGE SCALE GENOMIC DNA]</scope>
    <source>
        <strain evidence="1 2">I32</strain>
    </source>
</reference>
<name>A0A9X9ACM2_BACCE</name>